<accession>A0A098YQC1</accession>
<evidence type="ECO:0000313" key="4">
    <source>
        <dbReference type="Proteomes" id="UP000029723"/>
    </source>
</evidence>
<sequence length="157" mass="17326">MKKLVLFFPLLWVVLSLSTSCKFAPSSDLGDTVAASVFEPEDTTLSHKNLSKNASKTVDSADIFVIGEGSTRQFLQLISYPSRRDTMTYAKHRPLKVKGSAQFGRIVRIGFMFGKDSVKLVKTVEEVQIDSLETKKSHAHHAGSDANNISMSRGKAY</sequence>
<feature type="chain" id="PRO_5001942643" description="Lipoprotein" evidence="2">
    <location>
        <begin position="25"/>
        <end position="157"/>
    </location>
</feature>
<organism evidence="3 4">
    <name type="scientific">Hoylesella timonensis S9-PR14</name>
    <dbReference type="NCBI Taxonomy" id="1401062"/>
    <lineage>
        <taxon>Bacteria</taxon>
        <taxon>Pseudomonadati</taxon>
        <taxon>Bacteroidota</taxon>
        <taxon>Bacteroidia</taxon>
        <taxon>Bacteroidales</taxon>
        <taxon>Prevotellaceae</taxon>
        <taxon>Hoylesella</taxon>
    </lineage>
</organism>
<dbReference type="EMBL" id="JRPQ01000141">
    <property type="protein sequence ID" value="KGI21581.1"/>
    <property type="molecule type" value="Genomic_DNA"/>
</dbReference>
<dbReference type="Proteomes" id="UP000029723">
    <property type="component" value="Unassembled WGS sequence"/>
</dbReference>
<evidence type="ECO:0000256" key="1">
    <source>
        <dbReference type="SAM" id="MobiDB-lite"/>
    </source>
</evidence>
<evidence type="ECO:0000256" key="2">
    <source>
        <dbReference type="SAM" id="SignalP"/>
    </source>
</evidence>
<evidence type="ECO:0000313" key="3">
    <source>
        <dbReference type="EMBL" id="KGI21581.1"/>
    </source>
</evidence>
<keyword evidence="2" id="KW-0732">Signal</keyword>
<dbReference type="AlphaFoldDB" id="A0A098YQC1"/>
<name>A0A098YQC1_9BACT</name>
<dbReference type="PROSITE" id="PS51257">
    <property type="entry name" value="PROKAR_LIPOPROTEIN"/>
    <property type="match status" value="1"/>
</dbReference>
<protein>
    <recommendedName>
        <fullName evidence="5">Lipoprotein</fullName>
    </recommendedName>
</protein>
<feature type="signal peptide" evidence="2">
    <location>
        <begin position="1"/>
        <end position="24"/>
    </location>
</feature>
<reference evidence="3 4" key="1">
    <citation type="submission" date="2014-07" db="EMBL/GenBank/DDBJ databases">
        <authorList>
            <person name="McCorrison J."/>
            <person name="Sanka R."/>
            <person name="Torralba M."/>
            <person name="Gillis M."/>
            <person name="Haft D.H."/>
            <person name="Methe B."/>
            <person name="Sutton G."/>
            <person name="Nelson K.E."/>
        </authorList>
    </citation>
    <scope>NUCLEOTIDE SEQUENCE [LARGE SCALE GENOMIC DNA]</scope>
    <source>
        <strain evidence="3 4">S9-PR14</strain>
    </source>
</reference>
<proteinExistence type="predicted"/>
<evidence type="ECO:0008006" key="5">
    <source>
        <dbReference type="Google" id="ProtNLM"/>
    </source>
</evidence>
<dbReference type="RefSeq" id="WP_036928328.1">
    <property type="nucleotide sequence ID" value="NZ_JRPQ01000141.1"/>
</dbReference>
<comment type="caution">
    <text evidence="3">The sequence shown here is derived from an EMBL/GenBank/DDBJ whole genome shotgun (WGS) entry which is preliminary data.</text>
</comment>
<feature type="region of interest" description="Disordered" evidence="1">
    <location>
        <begin position="133"/>
        <end position="157"/>
    </location>
</feature>
<gene>
    <name evidence="3" type="ORF">HMPREF9304_09620</name>
</gene>